<organism evidence="1 2">
    <name type="scientific">Bacillus infantis NRRL B-14911</name>
    <dbReference type="NCBI Taxonomy" id="1367477"/>
    <lineage>
        <taxon>Bacteria</taxon>
        <taxon>Bacillati</taxon>
        <taxon>Bacillota</taxon>
        <taxon>Bacilli</taxon>
        <taxon>Bacillales</taxon>
        <taxon>Bacillaceae</taxon>
        <taxon>Bacillus</taxon>
    </lineage>
</organism>
<gene>
    <name evidence="1" type="ORF">N288_03190</name>
</gene>
<reference evidence="1 2" key="1">
    <citation type="submission" date="2013-07" db="EMBL/GenBank/DDBJ databases">
        <title>Complete genome sequence of Bacillus infantis NRRL B-14911 that has potential to induce cardiac disease by antigenic mimicry.</title>
        <authorList>
            <person name="Massilamany C."/>
            <person name="Smith T.P.L."/>
            <person name="Loy J.D."/>
            <person name="Barletta R."/>
            <person name="Reddy J."/>
        </authorList>
    </citation>
    <scope>NUCLEOTIDE SEQUENCE [LARGE SCALE GENOMIC DNA]</scope>
    <source>
        <strain evidence="1 2">NRRL B-14911</strain>
    </source>
</reference>
<evidence type="ECO:0008006" key="3">
    <source>
        <dbReference type="Google" id="ProtNLM"/>
    </source>
</evidence>
<keyword evidence="2" id="KW-1185">Reference proteome</keyword>
<dbReference type="HOGENOM" id="CLU_065410_0_0_9"/>
<dbReference type="KEGG" id="bif:N288_03190"/>
<dbReference type="PATRIC" id="fig|1367477.3.peg.581"/>
<sequence>MGLPASAVGCQAAGLLFMDVMASYKGEYTMTIKFFKTALLAVLLVFAACPVKGEAADMNRSTWLWDTAAIKDRSDEIIQFLADRQADQLYLQIDQSLPAAVYQSFIEKANAGGISVHALDGAPKWATAKGEAAMRSFFSWVAAYQEQASPAQQFSGIHLDIEPYLLPGWESNYKNTVVNYQTRMLQAASLSAELSLPLGADMPFWFDEMMFSNKFGKDSLAGWVIKNTDSVTIMAYRDTAAGPNGMIELSRNEVELAAQYGKKIEIAAETGASSEAAYITFYEEGTLRMEEQLSLVRDAYSSDSHVGFAVHHLQSWMDLRP</sequence>
<evidence type="ECO:0000313" key="1">
    <source>
        <dbReference type="EMBL" id="AGX02601.1"/>
    </source>
</evidence>
<dbReference type="EMBL" id="CP006643">
    <property type="protein sequence ID" value="AGX02601.1"/>
    <property type="molecule type" value="Genomic_DNA"/>
</dbReference>
<name>U5L752_9BACI</name>
<accession>U5L752</accession>
<dbReference type="Proteomes" id="UP000017805">
    <property type="component" value="Chromosome"/>
</dbReference>
<dbReference type="STRING" id="1367477.N288_03190"/>
<dbReference type="AlphaFoldDB" id="U5L752"/>
<protein>
    <recommendedName>
        <fullName evidence="3">Amidase</fullName>
    </recommendedName>
</protein>
<evidence type="ECO:0000313" key="2">
    <source>
        <dbReference type="Proteomes" id="UP000017805"/>
    </source>
</evidence>
<proteinExistence type="predicted"/>